<dbReference type="Pfam" id="PF00501">
    <property type="entry name" value="AMP-binding"/>
    <property type="match status" value="1"/>
</dbReference>
<accession>A0AAV5DAI5</accession>
<dbReference type="GO" id="GO:0016020">
    <property type="term" value="C:membrane"/>
    <property type="evidence" value="ECO:0007669"/>
    <property type="project" value="TreeGrafter"/>
</dbReference>
<dbReference type="SUPFAM" id="SSF56801">
    <property type="entry name" value="Acetyl-CoA synthetase-like"/>
    <property type="match status" value="1"/>
</dbReference>
<dbReference type="EMBL" id="BQKI01000013">
    <property type="protein sequence ID" value="GJN07015.1"/>
    <property type="molecule type" value="Genomic_DNA"/>
</dbReference>
<evidence type="ECO:0000313" key="2">
    <source>
        <dbReference type="EMBL" id="GJN07015.1"/>
    </source>
</evidence>
<dbReference type="PANTHER" id="PTHR43272:SF95">
    <property type="entry name" value="LONG-CHAIN-FATTY-ACID--COA LIGASE"/>
    <property type="match status" value="1"/>
</dbReference>
<proteinExistence type="predicted"/>
<organism evidence="2 3">
    <name type="scientific">Eleusine coracana subsp. coracana</name>
    <dbReference type="NCBI Taxonomy" id="191504"/>
    <lineage>
        <taxon>Eukaryota</taxon>
        <taxon>Viridiplantae</taxon>
        <taxon>Streptophyta</taxon>
        <taxon>Embryophyta</taxon>
        <taxon>Tracheophyta</taxon>
        <taxon>Spermatophyta</taxon>
        <taxon>Magnoliopsida</taxon>
        <taxon>Liliopsida</taxon>
        <taxon>Poales</taxon>
        <taxon>Poaceae</taxon>
        <taxon>PACMAD clade</taxon>
        <taxon>Chloridoideae</taxon>
        <taxon>Cynodonteae</taxon>
        <taxon>Eleusininae</taxon>
        <taxon>Eleusine</taxon>
    </lineage>
</organism>
<protein>
    <recommendedName>
        <fullName evidence="1">AMP-dependent synthetase/ligase domain-containing protein</fullName>
    </recommendedName>
</protein>
<dbReference type="Proteomes" id="UP001054889">
    <property type="component" value="Unassembled WGS sequence"/>
</dbReference>
<evidence type="ECO:0000313" key="3">
    <source>
        <dbReference type="Proteomes" id="UP001054889"/>
    </source>
</evidence>
<dbReference type="AlphaFoldDB" id="A0AAV5DAI5"/>
<gene>
    <name evidence="2" type="primary">ga24801</name>
    <name evidence="2" type="ORF">PR202_ga24801</name>
</gene>
<evidence type="ECO:0000259" key="1">
    <source>
        <dbReference type="Pfam" id="PF00501"/>
    </source>
</evidence>
<dbReference type="InterPro" id="IPR000873">
    <property type="entry name" value="AMP-dep_synth/lig_dom"/>
</dbReference>
<dbReference type="Gene3D" id="3.40.50.12780">
    <property type="entry name" value="N-terminal domain of ligase-like"/>
    <property type="match status" value="2"/>
</dbReference>
<keyword evidence="3" id="KW-1185">Reference proteome</keyword>
<dbReference type="GO" id="GO:0004467">
    <property type="term" value="F:long-chain fatty acid-CoA ligase activity"/>
    <property type="evidence" value="ECO:0007669"/>
    <property type="project" value="TreeGrafter"/>
</dbReference>
<name>A0AAV5DAI5_ELECO</name>
<reference evidence="2" key="2">
    <citation type="submission" date="2021-12" db="EMBL/GenBank/DDBJ databases">
        <title>Resequencing data analysis of finger millet.</title>
        <authorList>
            <person name="Hatakeyama M."/>
            <person name="Aluri S."/>
            <person name="Balachadran M.T."/>
            <person name="Sivarajan S.R."/>
            <person name="Poveda L."/>
            <person name="Shimizu-Inatsugi R."/>
            <person name="Schlapbach R."/>
            <person name="Sreeman S.M."/>
            <person name="Shimizu K.K."/>
        </authorList>
    </citation>
    <scope>NUCLEOTIDE SEQUENCE</scope>
</reference>
<feature type="domain" description="AMP-dependent synthetase/ligase" evidence="1">
    <location>
        <begin position="218"/>
        <end position="374"/>
    </location>
</feature>
<dbReference type="PANTHER" id="PTHR43272">
    <property type="entry name" value="LONG-CHAIN-FATTY-ACID--COA LIGASE"/>
    <property type="match status" value="1"/>
</dbReference>
<reference evidence="2" key="1">
    <citation type="journal article" date="2018" name="DNA Res.">
        <title>Multiple hybrid de novo genome assembly of finger millet, an orphan allotetraploid crop.</title>
        <authorList>
            <person name="Hatakeyama M."/>
            <person name="Aluri S."/>
            <person name="Balachadran M.T."/>
            <person name="Sivarajan S.R."/>
            <person name="Patrignani A."/>
            <person name="Gruter S."/>
            <person name="Poveda L."/>
            <person name="Shimizu-Inatsugi R."/>
            <person name="Baeten J."/>
            <person name="Francoijs K.J."/>
            <person name="Nataraja K.N."/>
            <person name="Reddy Y.A.N."/>
            <person name="Phadnis S."/>
            <person name="Ravikumar R.L."/>
            <person name="Schlapbach R."/>
            <person name="Sreeman S.M."/>
            <person name="Shimizu K.K."/>
        </authorList>
    </citation>
    <scope>NUCLEOTIDE SEQUENCE</scope>
</reference>
<comment type="caution">
    <text evidence="2">The sequence shown here is derived from an EMBL/GenBank/DDBJ whole genome shotgun (WGS) entry which is preliminary data.</text>
</comment>
<dbReference type="InterPro" id="IPR042099">
    <property type="entry name" value="ANL_N_sf"/>
</dbReference>
<dbReference type="GO" id="GO:0005783">
    <property type="term" value="C:endoplasmic reticulum"/>
    <property type="evidence" value="ECO:0007669"/>
    <property type="project" value="TreeGrafter"/>
</dbReference>
<sequence length="532" mass="59016">MAREHEQSPMDAAQRRLRGVSAHLRPPAPAAEDRDLIANPTAGEYAHVQGYSVVLPEKLHTGKWNVYRSAQSPLRLISRFPGTPDIGTLHDNFVYAVETFRDCRYLGTRIRADGTVGEYKWLTYGEVSTSRSAIGSGLIYHGILEGARVGLYFINRPEWIIVDHACAAYSYVSVPLYDTLGPDAVQFIVNHATIEVIFCVPQTLSTLLSFITHMPCVRLIVLVSGDDANMPPAPATTDVQILTYTQLHNEVVFSTGRNSSPMWDKLVFNKIKARLGGRVRLMSSGASPLSPDVMEFLRICFGGEILEGYGMTETSCVISTMDIGDRSIGHVGSPNPSCEVKLVDVPEMNYTSEDQPYPRGEICVRGPTIFRGYYKDEVQTKKNIFKLAQGEYIAPEKIENVYAKCKFIAQCFVYGDSLNSSLVAIVAVEPEVLKAWAASEGIQYEDLRQLCADPRARAAVLADMDSIGKEAQLRGFEFAKAVTLVAEPFTLENGLLTPTFKVKRPQAKAYFAKEISDMYAQLRKTESPRQKL</sequence>